<feature type="compositionally biased region" description="Basic and acidic residues" evidence="2">
    <location>
        <begin position="978"/>
        <end position="994"/>
    </location>
</feature>
<feature type="region of interest" description="Disordered" evidence="2">
    <location>
        <begin position="860"/>
        <end position="888"/>
    </location>
</feature>
<feature type="coiled-coil region" evidence="1">
    <location>
        <begin position="704"/>
        <end position="757"/>
    </location>
</feature>
<evidence type="ECO:0000313" key="4">
    <source>
        <dbReference type="EMBL" id="GEJ57604.1"/>
    </source>
</evidence>
<proteinExistence type="predicted"/>
<feature type="transmembrane region" description="Helical" evidence="3">
    <location>
        <begin position="156"/>
        <end position="174"/>
    </location>
</feature>
<keyword evidence="3" id="KW-0812">Transmembrane</keyword>
<feature type="coiled-coil region" evidence="1">
    <location>
        <begin position="573"/>
        <end position="619"/>
    </location>
</feature>
<evidence type="ECO:0000256" key="1">
    <source>
        <dbReference type="SAM" id="Coils"/>
    </source>
</evidence>
<evidence type="ECO:0000256" key="3">
    <source>
        <dbReference type="SAM" id="Phobius"/>
    </source>
</evidence>
<accession>A0A7I9VMH7</accession>
<dbReference type="EMBL" id="BJTG01000005">
    <property type="protein sequence ID" value="GEJ57604.1"/>
    <property type="molecule type" value="Genomic_DNA"/>
</dbReference>
<dbReference type="Pfam" id="PF13779">
    <property type="entry name" value="DUF4175"/>
    <property type="match status" value="1"/>
</dbReference>
<feature type="compositionally biased region" description="Low complexity" evidence="2">
    <location>
        <begin position="874"/>
        <end position="886"/>
    </location>
</feature>
<keyword evidence="3" id="KW-1133">Transmembrane helix</keyword>
<reference evidence="5" key="1">
    <citation type="journal article" date="2020" name="Appl. Environ. Microbiol.">
        <title>Diazotrophic Anaeromyxobacter Isolates from Soils.</title>
        <authorList>
            <person name="Masuda Y."/>
            <person name="Yamanaka H."/>
            <person name="Xu Z.X."/>
            <person name="Shiratori Y."/>
            <person name="Aono T."/>
            <person name="Amachi S."/>
            <person name="Senoo K."/>
            <person name="Itoh H."/>
        </authorList>
    </citation>
    <scope>NUCLEOTIDE SEQUENCE [LARGE SCALE GENOMIC DNA]</scope>
    <source>
        <strain evidence="5">R267</strain>
    </source>
</reference>
<feature type="transmembrane region" description="Helical" evidence="3">
    <location>
        <begin position="58"/>
        <end position="77"/>
    </location>
</feature>
<keyword evidence="5" id="KW-1185">Reference proteome</keyword>
<dbReference type="Gene3D" id="1.20.58.60">
    <property type="match status" value="1"/>
</dbReference>
<keyword evidence="3" id="KW-0472">Membrane</keyword>
<name>A0A7I9VMH7_9BACT</name>
<sequence>MAIAYSEIARVLDGARRRQGWVVLATAAGGALCAVLLVGLGGAALLGAGVGRPTPVRAAALAAAALVALSALAWAAVAAMRRASSPLAVARRVGEAAPELRSDLVSSVELEDDYEEVQRTGRYSVALVDAHIARTAERARGLDLARVIPARPARRAGAALAAAALVNLVALAAAPRVLAAGWQRLLGLGPAAPVRRAEPITGDVEVSYVYPAYMHREPRTISGTGGEISAPRGTEVTLKTRADREVQRAELALESAARKEGPAVYALTVANRRDLEGHLTVDVPGAYRFRFLKGKKLVAEGPPIALAVEPDAPPEVRITAPAPELEVDARARVRIEWAASDDFGLEKLTLVTKPPGGDERRTQLKAFAGTRRESGVHELELAPLRLAEGEKLLYWLEAEDGDVVSGPKRGASATHTLKIYSEAEHHRLALLRAQGLWEDMVKLLGDRLDFFEGGPRWTDERTQQAQALDGRTRELHEGLRAAAQELRKDRSVPRQLPQALANAAAGIRPIEQDLAALRLTLSRMLHFQRAGASPLFDRVAEVDGRLDRELEKDVLYLEQLFDQQRADDLVKVAKDLAARRRDLAQLLEKYKQAPSEAAKKELLAEVARMKARMAEMMRRMGELAKGMNDEHMNREALAELARSKDAMGGLDEVEKKLAQGDVEGAMKALDQLGNAMQDMLASLERTAGRPGEQNAALMKDMLAFKKELEEVKASQEQVARETEQVKGQYQQRLAQKLKQLEAGAKQLEGLAAEARRELDRAEPGVTPRSEDEFGQARDRLADLQKALAAKDLDAALETVRRALPPMQRLAMDLGDEASMGERYRALRSKDPRVLREAERHASGALGPTRKVRDELEKMFPDPKSVLGPKEQQRLSELSQEQGQLEQRAGELRQKLSELAQRAPVFPPQSQEMLEGSQGHMQRARGELAQKNAQRGHGEQRQALDDLSRFQRGLDEMAKNAKRGQGGGGGFPFPFGEEQGGREGDGADPSQEKVEIPGADAFKAPDEFRKDLLEAMKQGTPEPYQGEVKRYYEELVK</sequence>
<organism evidence="4 5">
    <name type="scientific">Anaeromyxobacter diazotrophicus</name>
    <dbReference type="NCBI Taxonomy" id="2590199"/>
    <lineage>
        <taxon>Bacteria</taxon>
        <taxon>Pseudomonadati</taxon>
        <taxon>Myxococcota</taxon>
        <taxon>Myxococcia</taxon>
        <taxon>Myxococcales</taxon>
        <taxon>Cystobacterineae</taxon>
        <taxon>Anaeromyxobacteraceae</taxon>
        <taxon>Anaeromyxobacter</taxon>
    </lineage>
</organism>
<keyword evidence="1" id="KW-0175">Coiled coil</keyword>
<protein>
    <recommendedName>
        <fullName evidence="6">DUF4175 family protein</fullName>
    </recommendedName>
</protein>
<evidence type="ECO:0000313" key="5">
    <source>
        <dbReference type="Proteomes" id="UP000503640"/>
    </source>
</evidence>
<evidence type="ECO:0000256" key="2">
    <source>
        <dbReference type="SAM" id="MobiDB-lite"/>
    </source>
</evidence>
<feature type="transmembrane region" description="Helical" evidence="3">
    <location>
        <begin position="21"/>
        <end position="46"/>
    </location>
</feature>
<evidence type="ECO:0008006" key="6">
    <source>
        <dbReference type="Google" id="ProtNLM"/>
    </source>
</evidence>
<dbReference type="RefSeq" id="WP_176065349.1">
    <property type="nucleotide sequence ID" value="NZ_BJTG01000005.1"/>
</dbReference>
<gene>
    <name evidence="4" type="ORF">AMYX_23450</name>
</gene>
<dbReference type="AlphaFoldDB" id="A0A7I9VMH7"/>
<feature type="compositionally biased region" description="Basic and acidic residues" evidence="2">
    <location>
        <begin position="935"/>
        <end position="958"/>
    </location>
</feature>
<comment type="caution">
    <text evidence="4">The sequence shown here is derived from an EMBL/GenBank/DDBJ whole genome shotgun (WGS) entry which is preliminary data.</text>
</comment>
<feature type="region of interest" description="Disordered" evidence="2">
    <location>
        <begin position="901"/>
        <end position="1006"/>
    </location>
</feature>
<dbReference type="InterPro" id="IPR012683">
    <property type="entry name" value="CHP02302_TM"/>
</dbReference>
<dbReference type="Proteomes" id="UP000503640">
    <property type="component" value="Unassembled WGS sequence"/>
</dbReference>